<feature type="region of interest" description="Disordered" evidence="1">
    <location>
        <begin position="539"/>
        <end position="584"/>
    </location>
</feature>
<protein>
    <recommendedName>
        <fullName evidence="3">Plasma membrane-like protein</fullName>
    </recommendedName>
</protein>
<evidence type="ECO:0008006" key="3">
    <source>
        <dbReference type="Google" id="ProtNLM"/>
    </source>
</evidence>
<reference evidence="2" key="2">
    <citation type="submission" date="2020-07" db="EMBL/GenBank/DDBJ databases">
        <authorList>
            <person name="Vera ALvarez R."/>
            <person name="Arias-Moreno D.M."/>
            <person name="Jimenez-Jacinto V."/>
            <person name="Jimenez-Bremont J.F."/>
            <person name="Swaminathan K."/>
            <person name="Moose S.P."/>
            <person name="Guerrero-Gonzalez M.L."/>
            <person name="Marino-Ramirez L."/>
            <person name="Landsman D."/>
            <person name="Rodriguez-Kessler M."/>
            <person name="Delgado-Sanchez P."/>
        </authorList>
    </citation>
    <scope>NUCLEOTIDE SEQUENCE</scope>
    <source>
        <tissue evidence="2">Cladode</tissue>
    </source>
</reference>
<feature type="region of interest" description="Disordered" evidence="1">
    <location>
        <begin position="99"/>
        <end position="132"/>
    </location>
</feature>
<organism evidence="2">
    <name type="scientific">Opuntia streptacantha</name>
    <name type="common">Prickly pear cactus</name>
    <name type="synonym">Opuntia cardona</name>
    <dbReference type="NCBI Taxonomy" id="393608"/>
    <lineage>
        <taxon>Eukaryota</taxon>
        <taxon>Viridiplantae</taxon>
        <taxon>Streptophyta</taxon>
        <taxon>Embryophyta</taxon>
        <taxon>Tracheophyta</taxon>
        <taxon>Spermatophyta</taxon>
        <taxon>Magnoliopsida</taxon>
        <taxon>eudicotyledons</taxon>
        <taxon>Gunneridae</taxon>
        <taxon>Pentapetalae</taxon>
        <taxon>Caryophyllales</taxon>
        <taxon>Cactineae</taxon>
        <taxon>Cactaceae</taxon>
        <taxon>Opuntioideae</taxon>
        <taxon>Opuntia</taxon>
    </lineage>
</organism>
<reference evidence="2" key="1">
    <citation type="journal article" date="2013" name="J. Plant Res.">
        <title>Effect of fungi and light on seed germination of three Opuntia species from semiarid lands of central Mexico.</title>
        <authorList>
            <person name="Delgado-Sanchez P."/>
            <person name="Jimenez-Bremont J.F."/>
            <person name="Guerrero-Gonzalez Mde L."/>
            <person name="Flores J."/>
        </authorList>
    </citation>
    <scope>NUCLEOTIDE SEQUENCE</scope>
    <source>
        <tissue evidence="2">Cladode</tissue>
    </source>
</reference>
<evidence type="ECO:0000313" key="2">
    <source>
        <dbReference type="EMBL" id="MBA4677596.1"/>
    </source>
</evidence>
<evidence type="ECO:0000256" key="1">
    <source>
        <dbReference type="SAM" id="MobiDB-lite"/>
    </source>
</evidence>
<dbReference type="PANTHER" id="PTHR31071">
    <property type="entry name" value="GB|AAF24581.1"/>
    <property type="match status" value="1"/>
</dbReference>
<feature type="compositionally biased region" description="Polar residues" evidence="1">
    <location>
        <begin position="160"/>
        <end position="169"/>
    </location>
</feature>
<feature type="region of interest" description="Disordered" evidence="1">
    <location>
        <begin position="435"/>
        <end position="519"/>
    </location>
</feature>
<dbReference type="EMBL" id="GISG01275723">
    <property type="protein sequence ID" value="MBA4677596.1"/>
    <property type="molecule type" value="Transcribed_RNA"/>
</dbReference>
<feature type="region of interest" description="Disordered" evidence="1">
    <location>
        <begin position="152"/>
        <end position="175"/>
    </location>
</feature>
<dbReference type="InterPro" id="IPR043424">
    <property type="entry name" value="BLT-like"/>
</dbReference>
<name>A0A7C9AWZ6_OPUST</name>
<feature type="compositionally biased region" description="Polar residues" evidence="1">
    <location>
        <begin position="549"/>
        <end position="562"/>
    </location>
</feature>
<dbReference type="PANTHER" id="PTHR31071:SF9">
    <property type="entry name" value="INTRACELLULAR PROTEIN TRANSPORT PROTEIN USO1-RELATED"/>
    <property type="match status" value="1"/>
</dbReference>
<accession>A0A7C9AWZ6</accession>
<sequence length="680" mass="76712">MEGREKGGGSVYEEKEEFPGLKLKRSICFGKSKGGGVCTPPPTWTFRPHTHTESALQLCNGNSSVFCSNNSVSARQLGANLWEILPHLPSLARMSNHRKLGGGFSKNKGLQMQPVLEDPPDSASDEQPVSTGTFHRQIAASLMRHHRSVNRNGHALQPMSPASNGSSMEITPYNPLATPSSSLEYKGRMGDPSCSLKSSTELLKVLNRIWCLEQQHASNASHVKTLKMELDDARTRIKQLLREKQMDRQVIDSLMKQVSEIKLVKKKVDQDRVQSALQSVREELEDERKLRKCSESMHRKLAREISEMKSSFSKVLSDLERERRARILLEDLCDEFALGIRDYEQELRSLKYRTEKEQVQREHVDSLVLHISEAWLDERVQMKLAEEMRKDVGEKGMIVDKLRPEIESFLKARQNLDSRENVDLPTKHSKGIGFRRQSLESFPLNEATSAPKNVDDEDDDGSTDSDSHCFELNKNLGGEYSNGVHSRDIDVSKERNLEEKGKMDAEKRKGESREMNGGRSLSTLQTRFEKHIARVISSNGKTQKEGTPLETNTSHMSGNQEGSAEEGLLDRRSKRFGSRGGNTNHMNMIDSLLRNNSSSIEGERIYPESELVDDTHGHFLLAGPANPVKKWEPKLTSQDSEMLESSRWPRAPKETSLKARLLEARLEGRYSQPKVSKGSA</sequence>
<feature type="compositionally biased region" description="Basic and acidic residues" evidence="1">
    <location>
        <begin position="485"/>
        <end position="516"/>
    </location>
</feature>
<dbReference type="AlphaFoldDB" id="A0A7C9AWZ6"/>
<proteinExistence type="predicted"/>